<evidence type="ECO:0000313" key="2">
    <source>
        <dbReference type="WBParaSite" id="Hba_14058"/>
    </source>
</evidence>
<protein>
    <submittedName>
        <fullName evidence="2">SAM-dependent methyltransferase</fullName>
    </submittedName>
</protein>
<proteinExistence type="predicted"/>
<evidence type="ECO:0000313" key="1">
    <source>
        <dbReference type="Proteomes" id="UP000095283"/>
    </source>
</evidence>
<dbReference type="Proteomes" id="UP000095283">
    <property type="component" value="Unplaced"/>
</dbReference>
<accession>A0A1I7X8T6</accession>
<sequence length="28" mass="3431">MSFFHEGIQKLPERWQKVIESDGKYFDD</sequence>
<organism evidence="1 2">
    <name type="scientific">Heterorhabditis bacteriophora</name>
    <name type="common">Entomopathogenic nematode worm</name>
    <dbReference type="NCBI Taxonomy" id="37862"/>
    <lineage>
        <taxon>Eukaryota</taxon>
        <taxon>Metazoa</taxon>
        <taxon>Ecdysozoa</taxon>
        <taxon>Nematoda</taxon>
        <taxon>Chromadorea</taxon>
        <taxon>Rhabditida</taxon>
        <taxon>Rhabditina</taxon>
        <taxon>Rhabditomorpha</taxon>
        <taxon>Strongyloidea</taxon>
        <taxon>Heterorhabditidae</taxon>
        <taxon>Heterorhabditis</taxon>
    </lineage>
</organism>
<reference evidence="2" key="1">
    <citation type="submission" date="2016-11" db="UniProtKB">
        <authorList>
            <consortium name="WormBaseParasite"/>
        </authorList>
    </citation>
    <scope>IDENTIFICATION</scope>
</reference>
<name>A0A1I7X8T6_HETBA</name>
<keyword evidence="1" id="KW-1185">Reference proteome</keyword>
<dbReference type="AlphaFoldDB" id="A0A1I7X8T6"/>
<dbReference type="WBParaSite" id="Hba_14058">
    <property type="protein sequence ID" value="Hba_14058"/>
    <property type="gene ID" value="Hba_14058"/>
</dbReference>